<organism evidence="1 2">
    <name type="scientific">Pistacia atlantica</name>
    <dbReference type="NCBI Taxonomy" id="434234"/>
    <lineage>
        <taxon>Eukaryota</taxon>
        <taxon>Viridiplantae</taxon>
        <taxon>Streptophyta</taxon>
        <taxon>Embryophyta</taxon>
        <taxon>Tracheophyta</taxon>
        <taxon>Spermatophyta</taxon>
        <taxon>Magnoliopsida</taxon>
        <taxon>eudicotyledons</taxon>
        <taxon>Gunneridae</taxon>
        <taxon>Pentapetalae</taxon>
        <taxon>rosids</taxon>
        <taxon>malvids</taxon>
        <taxon>Sapindales</taxon>
        <taxon>Anacardiaceae</taxon>
        <taxon>Pistacia</taxon>
    </lineage>
</organism>
<accession>A0ACC1BP32</accession>
<evidence type="ECO:0000313" key="1">
    <source>
        <dbReference type="EMBL" id="KAJ0100833.1"/>
    </source>
</evidence>
<dbReference type="Proteomes" id="UP001164250">
    <property type="component" value="Chromosome 3"/>
</dbReference>
<reference evidence="2" key="1">
    <citation type="journal article" date="2023" name="G3 (Bethesda)">
        <title>Genome assembly and association tests identify interacting loci associated with vigor, precocity, and sex in interspecific pistachio rootstocks.</title>
        <authorList>
            <person name="Palmer W."/>
            <person name="Jacygrad E."/>
            <person name="Sagayaradj S."/>
            <person name="Cavanaugh K."/>
            <person name="Han R."/>
            <person name="Bertier L."/>
            <person name="Beede B."/>
            <person name="Kafkas S."/>
            <person name="Golino D."/>
            <person name="Preece J."/>
            <person name="Michelmore R."/>
        </authorList>
    </citation>
    <scope>NUCLEOTIDE SEQUENCE [LARGE SCALE GENOMIC DNA]</scope>
</reference>
<proteinExistence type="predicted"/>
<dbReference type="EMBL" id="CM047899">
    <property type="protein sequence ID" value="KAJ0100833.1"/>
    <property type="molecule type" value="Genomic_DNA"/>
</dbReference>
<comment type="caution">
    <text evidence="1">The sequence shown here is derived from an EMBL/GenBank/DDBJ whole genome shotgun (WGS) entry which is preliminary data.</text>
</comment>
<name>A0ACC1BP32_9ROSI</name>
<keyword evidence="2" id="KW-1185">Reference proteome</keyword>
<evidence type="ECO:0000313" key="2">
    <source>
        <dbReference type="Proteomes" id="UP001164250"/>
    </source>
</evidence>
<protein>
    <submittedName>
        <fullName evidence="1">Uncharacterized protein</fullName>
    </submittedName>
</protein>
<gene>
    <name evidence="1" type="ORF">Patl1_05540</name>
</gene>
<sequence>MGSCASKPKEIDFASCEAPANPKSRHNNNNITNKGVDVQAQPPLIDLSEPEKKSIDAEPEPKTKVKVEVAVVDDAEPSFAKPVKAETENKVIVEADADQNVKEIGAKVEGNIKESEKKFELPIDHKAAIDTEPAFARQAVEKKVETTKEIEKKVEVDIKPIESVKKVNDEPVFALLVKMPKANSTKENEKKVDDVVVPEIKAKETEKKDAFDTELIFSWPVKGKVESTKATEKKFEAKENEKKGIVDVERDYFLPVKTKLEASKETEKKVESVIIPKKAKENEKKTAIEDEPIFSWPIKTKFEATKESEQKVEATVIPSRAKKSEKKDKGVAENAKKNEKNVEKAEGVEGKAKATAKEMEKKVEAAVVGKLDKSNEVPKKTEKLDQK</sequence>